<feature type="domain" description="Fibronectin type III-like" evidence="4">
    <location>
        <begin position="1173"/>
        <end position="1243"/>
    </location>
</feature>
<evidence type="ECO:0000259" key="4">
    <source>
        <dbReference type="SMART" id="SM01217"/>
    </source>
</evidence>
<dbReference type="Pfam" id="PF00933">
    <property type="entry name" value="Glyco_hydro_3"/>
    <property type="match status" value="2"/>
</dbReference>
<dbReference type="InterPro" id="IPR001764">
    <property type="entry name" value="Glyco_hydro_3_N"/>
</dbReference>
<dbReference type="Gene3D" id="3.40.50.1700">
    <property type="entry name" value="Glycoside hydrolase family 3 C-terminal domain"/>
    <property type="match status" value="3"/>
</dbReference>
<dbReference type="Pfam" id="PF01915">
    <property type="entry name" value="Glyco_hydro_3_C"/>
    <property type="match status" value="2"/>
</dbReference>
<dbReference type="FunFam" id="3.40.50.1700:FF:000001">
    <property type="entry name" value="probable beta-D-xylosidase 2"/>
    <property type="match status" value="1"/>
</dbReference>
<dbReference type="PANTHER" id="PTHR42721:SF1">
    <property type="entry name" value="BETA-D-XYLOSIDASE 6-RELATED"/>
    <property type="match status" value="1"/>
</dbReference>
<protein>
    <recommendedName>
        <fullName evidence="4">Fibronectin type III-like domain-containing protein</fullName>
    </recommendedName>
</protein>
<dbReference type="Gene3D" id="2.60.40.10">
    <property type="entry name" value="Immunoglobulins"/>
    <property type="match status" value="2"/>
</dbReference>
<keyword evidence="1" id="KW-0732">Signal</keyword>
<evidence type="ECO:0000256" key="3">
    <source>
        <dbReference type="ARBA" id="ARBA00023295"/>
    </source>
</evidence>
<dbReference type="InterPro" id="IPR013783">
    <property type="entry name" value="Ig-like_fold"/>
</dbReference>
<dbReference type="GO" id="GO:0046556">
    <property type="term" value="F:alpha-L-arabinofuranosidase activity"/>
    <property type="evidence" value="ECO:0007669"/>
    <property type="project" value="TreeGrafter"/>
</dbReference>
<dbReference type="InterPro" id="IPR044993">
    <property type="entry name" value="BXL"/>
</dbReference>
<dbReference type="GO" id="GO:0009044">
    <property type="term" value="F:xylan 1,4-beta-xylosidase activity"/>
    <property type="evidence" value="ECO:0007669"/>
    <property type="project" value="InterPro"/>
</dbReference>
<dbReference type="SMART" id="SM01217">
    <property type="entry name" value="Fn3_like"/>
    <property type="match status" value="2"/>
</dbReference>
<dbReference type="InterPro" id="IPR002772">
    <property type="entry name" value="Glyco_hydro_3_C"/>
</dbReference>
<evidence type="ECO:0000313" key="5">
    <source>
        <dbReference type="EMBL" id="KAF2539554.1"/>
    </source>
</evidence>
<dbReference type="SUPFAM" id="SSF52279">
    <property type="entry name" value="Beta-D-glucan exohydrolase, C-terminal domain"/>
    <property type="match status" value="3"/>
</dbReference>
<dbReference type="InterPro" id="IPR017853">
    <property type="entry name" value="GH"/>
</dbReference>
<keyword evidence="2" id="KW-0378">Hydrolase</keyword>
<dbReference type="AlphaFoldDB" id="A0A8S9G2S4"/>
<dbReference type="InterPro" id="IPR036881">
    <property type="entry name" value="Glyco_hydro_3_C_sf"/>
</dbReference>
<dbReference type="InterPro" id="IPR026891">
    <property type="entry name" value="Fn3-like"/>
</dbReference>
<reference evidence="5" key="1">
    <citation type="submission" date="2019-12" db="EMBL/GenBank/DDBJ databases">
        <title>Genome sequencing and annotation of Brassica cretica.</title>
        <authorList>
            <person name="Studholme D.J."/>
            <person name="Sarris P.F."/>
        </authorList>
    </citation>
    <scope>NUCLEOTIDE SEQUENCE</scope>
    <source>
        <strain evidence="5">PFS-001/15</strain>
        <tissue evidence="5">Leaf</tissue>
    </source>
</reference>
<evidence type="ECO:0000256" key="2">
    <source>
        <dbReference type="ARBA" id="ARBA00022801"/>
    </source>
</evidence>
<sequence>MHCLLRHLHSIIKPFRHHYCLYIYCSLTETFDSNPKFPCQPPHHSSYPFCNISLSTTKRALSLVSLLTLPEKITQLSNTAASVPRLGIPPYEWWSESLHGLADNGPGVSFNGSISSATSFPQVIVSAASFNRTLWREIGSAVAVEGRAMYNGGQAGLTYWAPNINVFRDPRWGRGQETPGEDPKVTEQDMEDTYQPPFQSCIEDGKASCLMCSYNAVNGVPACARQDLLQKARADWGFKGHTQSAIDKGKVSEEQIDRALQNLFAVQLRLGLFDGNPKQGRYAKLGSNDICSSSHRELALEAARQGIVLLKNDHKLLPLKKSHVSSLAIIGPMANNISSMGGTYTGKPCQRKTLFSELLEYVKKTSYASGCSDVACDSPAGFKEAVAIAKGADFVIVVAGLDLTQETEDKDRETPGEDPKVVSEYGVEFVRGFQEIKKTNVLKSSLGNGDGDDDGDGDGGKLMLSACCKHFTAYDLEKWGNFTRYDFNAVVTEQDMEDTYQPPFQSCIEDGKASCLMCSYNAVNGVPACARQDLLQKARVDWGFKGYITSDCDAVATIFDYQGYTNSAEEAVADAIKAGVDINCGTYMVRHTQSAIDKGKVSEEQIDRALLNLFAVQLRLGLFDGNPKQGRYAKLGSNDICTSSHRELALEAARQGIVLLKNDHKLLPLKKSHVSSLAIIEAVAIAKGADFVIVVAGLDLTQETEDKDRVSLSLPGKQRDLVTSIAAASKKPVILVLTGGGPVDVAFAKTDPRIGSIVWIGYPGETGGQALAEILFGDFNPGGRLPMTWYPQSFSEVAMSDMHMRADSSRGYPGRTYRFYTGDQVYKFGTGLSYTEFDYEILSAPTRLGLSEVIPQDSSSHKKLLLQKGEGELRYLQLDDLAVDSCESLRFNVRFSVRNTGEMDGSHVLMLYSRMPKVLSGVPERQLIGFERVHVRSNEMVEAEFVIDPCKHLSVANDVGKRMVPLGVHDLLLKTSQTIGILGKEGLGAVYKAASKKPVIIVLTGGGPVDVTFAKTDPRIGSIVWIGYPGETGGQALAEILFGDFNPGGRLPMTWYPQSFSEVAMSDMHMRADSSRGYPGRTYRFYTGDQVYKFGTGLSYTEFDYEILSAPTRLGLSEVIPQDSSSHKKLLLQNGEGELRYLQLDDLAVDSCESLRFNVWFSVRNTGEMDGSHVLMLYSRMPKVLSGVPERQLIGFERVHVRSSEMVEAEFVIDPCKHLSVANDVGKRVIPLGVHDLVLGDLKHSLSLEF</sequence>
<accession>A0A8S9G2S4</accession>
<dbReference type="PANTHER" id="PTHR42721">
    <property type="entry name" value="SUGAR HYDROLASE-RELATED"/>
    <property type="match status" value="1"/>
</dbReference>
<evidence type="ECO:0000256" key="1">
    <source>
        <dbReference type="ARBA" id="ARBA00022729"/>
    </source>
</evidence>
<organism evidence="5 6">
    <name type="scientific">Brassica cretica</name>
    <name type="common">Mustard</name>
    <dbReference type="NCBI Taxonomy" id="69181"/>
    <lineage>
        <taxon>Eukaryota</taxon>
        <taxon>Viridiplantae</taxon>
        <taxon>Streptophyta</taxon>
        <taxon>Embryophyta</taxon>
        <taxon>Tracheophyta</taxon>
        <taxon>Spermatophyta</taxon>
        <taxon>Magnoliopsida</taxon>
        <taxon>eudicotyledons</taxon>
        <taxon>Gunneridae</taxon>
        <taxon>Pentapetalae</taxon>
        <taxon>rosids</taxon>
        <taxon>malvids</taxon>
        <taxon>Brassicales</taxon>
        <taxon>Brassicaceae</taxon>
        <taxon>Brassiceae</taxon>
        <taxon>Brassica</taxon>
    </lineage>
</organism>
<proteinExistence type="predicted"/>
<dbReference type="Proteomes" id="UP000712281">
    <property type="component" value="Unassembled WGS sequence"/>
</dbReference>
<comment type="caution">
    <text evidence="5">The sequence shown here is derived from an EMBL/GenBank/DDBJ whole genome shotgun (WGS) entry which is preliminary data.</text>
</comment>
<feature type="domain" description="Fibronectin type III-like" evidence="4">
    <location>
        <begin position="907"/>
        <end position="977"/>
    </location>
</feature>
<dbReference type="GO" id="GO:0045493">
    <property type="term" value="P:xylan catabolic process"/>
    <property type="evidence" value="ECO:0007669"/>
    <property type="project" value="InterPro"/>
</dbReference>
<name>A0A8S9G2S4_BRACR</name>
<dbReference type="GO" id="GO:0031222">
    <property type="term" value="P:arabinan catabolic process"/>
    <property type="evidence" value="ECO:0007669"/>
    <property type="project" value="TreeGrafter"/>
</dbReference>
<keyword evidence="3" id="KW-0326">Glycosidase</keyword>
<dbReference type="EMBL" id="QGKW02002228">
    <property type="protein sequence ID" value="KAF2539554.1"/>
    <property type="molecule type" value="Genomic_DNA"/>
</dbReference>
<evidence type="ECO:0000313" key="6">
    <source>
        <dbReference type="Proteomes" id="UP000712281"/>
    </source>
</evidence>
<gene>
    <name evidence="5" type="ORF">F2Q68_00022963</name>
</gene>
<dbReference type="Pfam" id="PF14310">
    <property type="entry name" value="Fn3-like"/>
    <property type="match status" value="2"/>
</dbReference>
<dbReference type="Gene3D" id="3.20.20.300">
    <property type="entry name" value="Glycoside hydrolase, family 3, N-terminal domain"/>
    <property type="match status" value="4"/>
</dbReference>
<dbReference type="SUPFAM" id="SSF51445">
    <property type="entry name" value="(Trans)glycosidases"/>
    <property type="match status" value="2"/>
</dbReference>
<dbReference type="InterPro" id="IPR036962">
    <property type="entry name" value="Glyco_hydro_3_N_sf"/>
</dbReference>